<keyword evidence="2" id="KW-1185">Reference proteome</keyword>
<evidence type="ECO:0000313" key="2">
    <source>
        <dbReference type="Proteomes" id="UP000294933"/>
    </source>
</evidence>
<sequence>MKQAKPSCSGRLSAQGQNKATKLVKRIVVGSLMIQNFEGSSCRCDREPPAQIYTSSAPKSPLYLPVSSHSSVDNVQHIPP</sequence>
<reference evidence="1 2" key="1">
    <citation type="submission" date="2018-06" db="EMBL/GenBank/DDBJ databases">
        <title>A transcriptomic atlas of mushroom development highlights an independent origin of complex multicellularity.</title>
        <authorList>
            <consortium name="DOE Joint Genome Institute"/>
            <person name="Krizsan K."/>
            <person name="Almasi E."/>
            <person name="Merenyi Z."/>
            <person name="Sahu N."/>
            <person name="Viragh M."/>
            <person name="Koszo T."/>
            <person name="Mondo S."/>
            <person name="Kiss B."/>
            <person name="Balint B."/>
            <person name="Kues U."/>
            <person name="Barry K."/>
            <person name="Hegedus J.C."/>
            <person name="Henrissat B."/>
            <person name="Johnson J."/>
            <person name="Lipzen A."/>
            <person name="Ohm R."/>
            <person name="Nagy I."/>
            <person name="Pangilinan J."/>
            <person name="Yan J."/>
            <person name="Xiong Y."/>
            <person name="Grigoriev I.V."/>
            <person name="Hibbett D.S."/>
            <person name="Nagy L.G."/>
        </authorList>
    </citation>
    <scope>NUCLEOTIDE SEQUENCE [LARGE SCALE GENOMIC DNA]</scope>
    <source>
        <strain evidence="1 2">SZMC22713</strain>
    </source>
</reference>
<dbReference type="VEuPathDB" id="FungiDB:BD410DRAFT_781314"/>
<name>A0A4Y7QNF7_9AGAM</name>
<protein>
    <submittedName>
        <fullName evidence="1">Uncharacterized protein</fullName>
    </submittedName>
</protein>
<evidence type="ECO:0000313" key="1">
    <source>
        <dbReference type="EMBL" id="TDL28781.1"/>
    </source>
</evidence>
<proteinExistence type="predicted"/>
<organism evidence="1 2">
    <name type="scientific">Rickenella mellea</name>
    <dbReference type="NCBI Taxonomy" id="50990"/>
    <lineage>
        <taxon>Eukaryota</taxon>
        <taxon>Fungi</taxon>
        <taxon>Dikarya</taxon>
        <taxon>Basidiomycota</taxon>
        <taxon>Agaricomycotina</taxon>
        <taxon>Agaricomycetes</taxon>
        <taxon>Hymenochaetales</taxon>
        <taxon>Rickenellaceae</taxon>
        <taxon>Rickenella</taxon>
    </lineage>
</organism>
<dbReference type="EMBL" id="ML170157">
    <property type="protein sequence ID" value="TDL28781.1"/>
    <property type="molecule type" value="Genomic_DNA"/>
</dbReference>
<accession>A0A4Y7QNF7</accession>
<dbReference type="AlphaFoldDB" id="A0A4Y7QNF7"/>
<dbReference type="Proteomes" id="UP000294933">
    <property type="component" value="Unassembled WGS sequence"/>
</dbReference>
<gene>
    <name evidence="1" type="ORF">BD410DRAFT_781314</name>
</gene>